<dbReference type="Gene3D" id="3.20.20.70">
    <property type="entry name" value="Aldolase class I"/>
    <property type="match status" value="1"/>
</dbReference>
<dbReference type="AlphaFoldDB" id="A0A5R9FY85"/>
<dbReference type="SUPFAM" id="SSF51445">
    <property type="entry name" value="(Trans)glycosidases"/>
    <property type="match status" value="1"/>
</dbReference>
<dbReference type="InterPro" id="IPR052720">
    <property type="entry name" value="Glycosyl_hydrolase_97"/>
</dbReference>
<keyword evidence="1 6" id="KW-0378">Hydrolase</keyword>
<proteinExistence type="predicted"/>
<gene>
    <name evidence="6" type="ORF">FE782_27430</name>
</gene>
<dbReference type="Pfam" id="PF14508">
    <property type="entry name" value="GH97_N"/>
    <property type="match status" value="1"/>
</dbReference>
<dbReference type="OrthoDB" id="57532at2"/>
<evidence type="ECO:0000259" key="3">
    <source>
        <dbReference type="Pfam" id="PF10566"/>
    </source>
</evidence>
<keyword evidence="7" id="KW-1185">Reference proteome</keyword>
<feature type="domain" description="Glycosyl-hydrolase 97 C-terminal oligomerisation" evidence="5">
    <location>
        <begin position="514"/>
        <end position="608"/>
    </location>
</feature>
<evidence type="ECO:0000313" key="7">
    <source>
        <dbReference type="Proteomes" id="UP000309676"/>
    </source>
</evidence>
<evidence type="ECO:0000256" key="2">
    <source>
        <dbReference type="ARBA" id="ARBA00023295"/>
    </source>
</evidence>
<evidence type="ECO:0000259" key="4">
    <source>
        <dbReference type="Pfam" id="PF14508"/>
    </source>
</evidence>
<protein>
    <submittedName>
        <fullName evidence="6">Glycoside hydrolase family 97 protein</fullName>
    </submittedName>
</protein>
<dbReference type="InterPro" id="IPR029483">
    <property type="entry name" value="GH97_C"/>
</dbReference>
<dbReference type="Gene3D" id="2.70.98.10">
    <property type="match status" value="1"/>
</dbReference>
<dbReference type="InterPro" id="IPR013785">
    <property type="entry name" value="Aldolase_TIM"/>
</dbReference>
<dbReference type="EMBL" id="VCIW01000025">
    <property type="protein sequence ID" value="TLS49012.1"/>
    <property type="molecule type" value="Genomic_DNA"/>
</dbReference>
<dbReference type="GO" id="GO:0030246">
    <property type="term" value="F:carbohydrate binding"/>
    <property type="evidence" value="ECO:0007669"/>
    <property type="project" value="InterPro"/>
</dbReference>
<keyword evidence="2" id="KW-0326">Glycosidase</keyword>
<dbReference type="InterPro" id="IPR014718">
    <property type="entry name" value="GH-type_carb-bd"/>
</dbReference>
<dbReference type="PANTHER" id="PTHR35803:SF2">
    <property type="entry name" value="RETAINING ALPHA-GALACTOSIDASE"/>
    <property type="match status" value="1"/>
</dbReference>
<dbReference type="Proteomes" id="UP000309676">
    <property type="component" value="Unassembled WGS sequence"/>
</dbReference>
<evidence type="ECO:0000259" key="5">
    <source>
        <dbReference type="Pfam" id="PF14509"/>
    </source>
</evidence>
<sequence length="611" mass="66982">MIDESGFVLRSPSGVLTATLRLTREKRLRYQVKRGDAVVVEDGDIGITADGVDLGDGVAFEDIRQETIYETYKVFGGHSDALNHCNAYRFSLRHAASGEAYELQARAYDDGFAFRYALPREGTTTVQGEASSWTLPAGSRVWLFERNNGWKLKSYAGEWISADAEELHTVSGQGPVQGTPLVAELPDGRGYAAIAEAALYNYSGMRLEAIGRRAVRANFTEGDAGFAVEGAVLTPWRVAMAAPDLDGLVNSDLITNLNPAPSAALFSDTSYIRPGRSAWRWWSLGTGTPEQERETVDRAAALGFEYTTVDEGWEAWPEPWADLRRLTDYAKGKHVGVFVWKRSKEIDDPREGWRTMREFFDKAKDAGAVGLKIDFIDNESKAAIDFEIAALRLAAERRLMINFHGISKPTGESRTYPNEISREGIRGLELNKMKEGPIPAWHNAALPFTRFVAGHGDYTPVGFSNPGETTYAHQLATMVAFTSPLQVVAENPAFLLEEAAARPALDVLKSIPSVWDETRALPPSAIGELAVLARRSGEAWFLGVLNGKAERTTVRLPLSFLDDGAAYDAVEIVDRGPGSMARKEGMRVASRDAVDIVLEPNGGYVAVLRKA</sequence>
<accession>A0A5R9FY85</accession>
<dbReference type="Pfam" id="PF10566">
    <property type="entry name" value="Glyco_hydro_97"/>
    <property type="match status" value="1"/>
</dbReference>
<evidence type="ECO:0000313" key="6">
    <source>
        <dbReference type="EMBL" id="TLS49012.1"/>
    </source>
</evidence>
<reference evidence="6 7" key="1">
    <citation type="submission" date="2019-05" db="EMBL/GenBank/DDBJ databases">
        <authorList>
            <person name="Narsing Rao M.P."/>
            <person name="Li W.J."/>
        </authorList>
    </citation>
    <scope>NUCLEOTIDE SEQUENCE [LARGE SCALE GENOMIC DNA]</scope>
    <source>
        <strain evidence="6 7">SYSU_K30003</strain>
    </source>
</reference>
<dbReference type="Pfam" id="PF14509">
    <property type="entry name" value="GH97_C"/>
    <property type="match status" value="1"/>
</dbReference>
<evidence type="ECO:0000256" key="1">
    <source>
        <dbReference type="ARBA" id="ARBA00022801"/>
    </source>
</evidence>
<dbReference type="InterPro" id="IPR017853">
    <property type="entry name" value="GH"/>
</dbReference>
<dbReference type="RefSeq" id="WP_138197548.1">
    <property type="nucleotide sequence ID" value="NZ_VCIW01000025.1"/>
</dbReference>
<dbReference type="PANTHER" id="PTHR35803">
    <property type="entry name" value="GLUCAN 1,4-ALPHA-GLUCOSIDASE SUSB-RELATED"/>
    <property type="match status" value="1"/>
</dbReference>
<feature type="domain" description="Glycosyl-hydrolase 97 catalytic" evidence="3">
    <location>
        <begin position="288"/>
        <end position="425"/>
    </location>
</feature>
<name>A0A5R9FY85_9BACL</name>
<dbReference type="GO" id="GO:0016798">
    <property type="term" value="F:hydrolase activity, acting on glycosyl bonds"/>
    <property type="evidence" value="ECO:0007669"/>
    <property type="project" value="UniProtKB-KW"/>
</dbReference>
<feature type="domain" description="Glycosyl-hydrolase 97 N-terminal" evidence="4">
    <location>
        <begin position="9"/>
        <end position="258"/>
    </location>
</feature>
<dbReference type="InterPro" id="IPR019563">
    <property type="entry name" value="GH97_catalytic"/>
</dbReference>
<dbReference type="InterPro" id="IPR029486">
    <property type="entry name" value="GH97_N"/>
</dbReference>
<organism evidence="6 7">
    <name type="scientific">Paenibacillus antri</name>
    <dbReference type="NCBI Taxonomy" id="2582848"/>
    <lineage>
        <taxon>Bacteria</taxon>
        <taxon>Bacillati</taxon>
        <taxon>Bacillota</taxon>
        <taxon>Bacilli</taxon>
        <taxon>Bacillales</taxon>
        <taxon>Paenibacillaceae</taxon>
        <taxon>Paenibacillus</taxon>
    </lineage>
</organism>
<dbReference type="InterPro" id="IPR013780">
    <property type="entry name" value="Glyco_hydro_b"/>
</dbReference>
<dbReference type="Gene3D" id="2.60.40.1180">
    <property type="entry name" value="Golgi alpha-mannosidase II"/>
    <property type="match status" value="1"/>
</dbReference>
<comment type="caution">
    <text evidence="6">The sequence shown here is derived from an EMBL/GenBank/DDBJ whole genome shotgun (WGS) entry which is preliminary data.</text>
</comment>